<evidence type="ECO:0000256" key="1">
    <source>
        <dbReference type="SAM" id="Phobius"/>
    </source>
</evidence>
<dbReference type="AlphaFoldDB" id="A0AAP3HEB0"/>
<comment type="caution">
    <text evidence="3">The sequence shown here is derived from an EMBL/GenBank/DDBJ whole genome shotgun (WGS) entry which is preliminary data.</text>
</comment>
<evidence type="ECO:0000313" key="4">
    <source>
        <dbReference type="Proteomes" id="UP001071279"/>
    </source>
</evidence>
<sequence length="79" mass="9130">MNNQIKYTQEQLENALFNEENSIISKTIKNLPGKLDNLLGKLEKFELNFNSRFRLLHWLILGLYGIITVIVIVKSIGII</sequence>
<dbReference type="RefSeq" id="WP_027264580.1">
    <property type="nucleotide sequence ID" value="NZ_CCZV01000010.1"/>
</dbReference>
<feature type="transmembrane region" description="Helical" evidence="1">
    <location>
        <begin position="55"/>
        <end position="73"/>
    </location>
</feature>
<dbReference type="EMBL" id="JAPXIC010000056">
    <property type="protein sequence ID" value="MCZ4719378.1"/>
    <property type="molecule type" value="Genomic_DNA"/>
</dbReference>
<reference evidence="2" key="1">
    <citation type="journal article" date="2018" name="Genome Biol.">
        <title>SKESA: strategic k-mer extension for scrupulous assemblies.</title>
        <authorList>
            <person name="Souvorov A."/>
            <person name="Agarwala R."/>
            <person name="Lipman D.J."/>
        </authorList>
    </citation>
    <scope>NUCLEOTIDE SEQUENCE</scope>
    <source>
        <strain evidence="2">D3612</strain>
    </source>
</reference>
<keyword evidence="1" id="KW-0472">Membrane</keyword>
<name>A0AAP3HEB0_LEGPN</name>
<organism evidence="3 4">
    <name type="scientific">Legionella pneumophila</name>
    <dbReference type="NCBI Taxonomy" id="446"/>
    <lineage>
        <taxon>Bacteria</taxon>
        <taxon>Pseudomonadati</taxon>
        <taxon>Pseudomonadota</taxon>
        <taxon>Gammaproteobacteria</taxon>
        <taxon>Legionellales</taxon>
        <taxon>Legionellaceae</taxon>
        <taxon>Legionella</taxon>
    </lineage>
</organism>
<dbReference type="Proteomes" id="UP001071279">
    <property type="component" value="Unassembled WGS sequence"/>
</dbReference>
<reference evidence="3" key="3">
    <citation type="submission" date="2022-12" db="EMBL/GenBank/DDBJ databases">
        <title>Comparative genomics of Legionella pneumophila isolates from the West Bank and Germany support molecular epidemiology of Legionnaires disease.</title>
        <authorList>
            <person name="Zayed A.R."/>
            <person name="Bitar D.M."/>
            <person name="Steinert M."/>
            <person name="Lueck C."/>
            <person name="Brettar I."/>
            <person name="Hoefle M.G."/>
            <person name="Bunk B."/>
        </authorList>
    </citation>
    <scope>NUCLEOTIDE SEQUENCE</scope>
    <source>
        <strain evidence="3">H23</strain>
    </source>
</reference>
<reference evidence="2" key="2">
    <citation type="submission" date="2020-11" db="EMBL/GenBank/DDBJ databases">
        <authorList>
            <consortium name="NCBI Pathogen Detection Project"/>
        </authorList>
    </citation>
    <scope>NUCLEOTIDE SEQUENCE</scope>
    <source>
        <strain evidence="2">D3612</strain>
    </source>
</reference>
<evidence type="ECO:0000313" key="2">
    <source>
        <dbReference type="EMBL" id="HAT1597782.1"/>
    </source>
</evidence>
<protein>
    <submittedName>
        <fullName evidence="3">Uncharacterized protein</fullName>
    </submittedName>
</protein>
<dbReference type="EMBL" id="DACSEI010000070">
    <property type="protein sequence ID" value="HAT1597782.1"/>
    <property type="molecule type" value="Genomic_DNA"/>
</dbReference>
<dbReference type="Proteomes" id="UP000861567">
    <property type="component" value="Unassembled WGS sequence"/>
</dbReference>
<evidence type="ECO:0000313" key="3">
    <source>
        <dbReference type="EMBL" id="MCZ4719378.1"/>
    </source>
</evidence>
<accession>A0AAP3HEB0</accession>
<proteinExistence type="predicted"/>
<keyword evidence="1" id="KW-0812">Transmembrane</keyword>
<keyword evidence="1" id="KW-1133">Transmembrane helix</keyword>
<gene>
    <name evidence="2" type="ORF">I8Y58_003054</name>
    <name evidence="3" type="ORF">O6C86_09150</name>
</gene>